<keyword evidence="3" id="KW-1185">Reference proteome</keyword>
<name>A0A4Y2MWE0_ARAVE</name>
<reference evidence="2 3" key="1">
    <citation type="journal article" date="2019" name="Sci. Rep.">
        <title>Orb-weaving spider Araneus ventricosus genome elucidates the spidroin gene catalogue.</title>
        <authorList>
            <person name="Kono N."/>
            <person name="Nakamura H."/>
            <person name="Ohtoshi R."/>
            <person name="Moran D.A.P."/>
            <person name="Shinohara A."/>
            <person name="Yoshida Y."/>
            <person name="Fujiwara M."/>
            <person name="Mori M."/>
            <person name="Tomita M."/>
            <person name="Arakawa K."/>
        </authorList>
    </citation>
    <scope>NUCLEOTIDE SEQUENCE [LARGE SCALE GENOMIC DNA]</scope>
</reference>
<keyword evidence="1" id="KW-0472">Membrane</keyword>
<dbReference type="EMBL" id="BGPR01007849">
    <property type="protein sequence ID" value="GBN29976.1"/>
    <property type="molecule type" value="Genomic_DNA"/>
</dbReference>
<evidence type="ECO:0000313" key="3">
    <source>
        <dbReference type="Proteomes" id="UP000499080"/>
    </source>
</evidence>
<proteinExistence type="predicted"/>
<keyword evidence="1" id="KW-1133">Transmembrane helix</keyword>
<organism evidence="2 3">
    <name type="scientific">Araneus ventricosus</name>
    <name type="common">Orbweaver spider</name>
    <name type="synonym">Epeira ventricosa</name>
    <dbReference type="NCBI Taxonomy" id="182803"/>
    <lineage>
        <taxon>Eukaryota</taxon>
        <taxon>Metazoa</taxon>
        <taxon>Ecdysozoa</taxon>
        <taxon>Arthropoda</taxon>
        <taxon>Chelicerata</taxon>
        <taxon>Arachnida</taxon>
        <taxon>Araneae</taxon>
        <taxon>Araneomorphae</taxon>
        <taxon>Entelegynae</taxon>
        <taxon>Araneoidea</taxon>
        <taxon>Araneidae</taxon>
        <taxon>Araneus</taxon>
    </lineage>
</organism>
<accession>A0A4Y2MWE0</accession>
<keyword evidence="1" id="KW-0812">Transmembrane</keyword>
<sequence>MNDLKHDHFEESSECLSLMIVDPSFGWAIFQITYFFLFYLSCHNPLTPKPAVTGQATFILVWRIPVCYCSECGEKAVGRVGLGVEIRDEAPSIDIFSHL</sequence>
<evidence type="ECO:0000256" key="1">
    <source>
        <dbReference type="SAM" id="Phobius"/>
    </source>
</evidence>
<feature type="transmembrane region" description="Helical" evidence="1">
    <location>
        <begin position="20"/>
        <end position="40"/>
    </location>
</feature>
<protein>
    <submittedName>
        <fullName evidence="2">Uncharacterized protein</fullName>
    </submittedName>
</protein>
<dbReference type="AlphaFoldDB" id="A0A4Y2MWE0"/>
<evidence type="ECO:0000313" key="2">
    <source>
        <dbReference type="EMBL" id="GBN29976.1"/>
    </source>
</evidence>
<gene>
    <name evidence="2" type="ORF">AVEN_71162_1</name>
</gene>
<comment type="caution">
    <text evidence="2">The sequence shown here is derived from an EMBL/GenBank/DDBJ whole genome shotgun (WGS) entry which is preliminary data.</text>
</comment>
<dbReference type="Proteomes" id="UP000499080">
    <property type="component" value="Unassembled WGS sequence"/>
</dbReference>